<dbReference type="EMBL" id="CP022098">
    <property type="protein sequence ID" value="ATB38658.1"/>
    <property type="molecule type" value="Genomic_DNA"/>
</dbReference>
<dbReference type="InterPro" id="IPR011600">
    <property type="entry name" value="Pept_C14_caspase"/>
</dbReference>
<dbReference type="Pfam" id="PF00656">
    <property type="entry name" value="Peptidase_C14"/>
    <property type="match status" value="1"/>
</dbReference>
<feature type="domain" description="Peptidase C14 caspase" evidence="1">
    <location>
        <begin position="33"/>
        <end position="258"/>
    </location>
</feature>
<dbReference type="RefSeq" id="WP_095986803.1">
    <property type="nucleotide sequence ID" value="NZ_CP022098.1"/>
</dbReference>
<organism evidence="2 3">
    <name type="scientific">Cystobacter fuscus</name>
    <dbReference type="NCBI Taxonomy" id="43"/>
    <lineage>
        <taxon>Bacteria</taxon>
        <taxon>Pseudomonadati</taxon>
        <taxon>Myxococcota</taxon>
        <taxon>Myxococcia</taxon>
        <taxon>Myxococcales</taxon>
        <taxon>Cystobacterineae</taxon>
        <taxon>Archangiaceae</taxon>
        <taxon>Cystobacter</taxon>
    </lineage>
</organism>
<gene>
    <name evidence="2" type="ORF">CYFUS_004093</name>
</gene>
<reference evidence="2 3" key="1">
    <citation type="submission" date="2017-06" db="EMBL/GenBank/DDBJ databases">
        <title>Sequencing and comparative analysis of myxobacterial genomes.</title>
        <authorList>
            <person name="Rupp O."/>
            <person name="Goesmann A."/>
            <person name="Sogaard-Andersen L."/>
        </authorList>
    </citation>
    <scope>NUCLEOTIDE SEQUENCE [LARGE SCALE GENOMIC DNA]</scope>
    <source>
        <strain evidence="2 3">DSM 52655</strain>
    </source>
</reference>
<dbReference type="GO" id="GO:0004197">
    <property type="term" value="F:cysteine-type endopeptidase activity"/>
    <property type="evidence" value="ECO:0007669"/>
    <property type="project" value="InterPro"/>
</dbReference>
<evidence type="ECO:0000259" key="1">
    <source>
        <dbReference type="Pfam" id="PF00656"/>
    </source>
</evidence>
<dbReference type="Gene3D" id="3.40.50.1460">
    <property type="match status" value="1"/>
</dbReference>
<evidence type="ECO:0000313" key="3">
    <source>
        <dbReference type="Proteomes" id="UP000217257"/>
    </source>
</evidence>
<protein>
    <submittedName>
        <fullName evidence="2">Peptidase C14</fullName>
    </submittedName>
</protein>
<proteinExistence type="predicted"/>
<sequence>MVAAQALRRLAGPARVLVLGVLLAAAVQAQPLRRFALVAGNDEGGAGTRPLRFAKDDARKMHDLLVRLGGVEPGDARLLLDETAEDFLQALARLEARVQGARARGERTSLLVYYSGHAKDGSLRMGGSALNLEALKHRLAATPVDIRIAILDSCRSGALTRRKGARRAPSFVVDTDTVQESRGLVILTSSSADEDSQESDLLGGSYFSHHLISGLMGDADRSADGQVTLFEAYSHAYARTVADTADSSAGAQHPTFSYDLAGQGDLVLTNPRASNEGLLVPRTAPAGDYYFVNPRGLVVAELHKTVDTERRLALAPGTYTVKRRLTDRLRVGETEIQRGLTTVLDESRLRDAPFSDDPVKGVPSRVREPLAHWTVGVALGHHSFFDTSTRENLFPYVPLMALELGLHDYLREGWSWTFDLALGMKDDTLELPSLEGTRYRYSVLTAGTSLLVEWPLGRVSPFVGPRLAYLGMRRDFEDVNLPDQRYGMITPGVVTGVRWRPLERIEFTGNLRLHYFFYNVDYQRSLGYWEFLALVKYRL</sequence>
<dbReference type="GO" id="GO:0006508">
    <property type="term" value="P:proteolysis"/>
    <property type="evidence" value="ECO:0007669"/>
    <property type="project" value="InterPro"/>
</dbReference>
<dbReference type="SUPFAM" id="SSF52129">
    <property type="entry name" value="Caspase-like"/>
    <property type="match status" value="1"/>
</dbReference>
<accession>A0A250J556</accession>
<evidence type="ECO:0000313" key="2">
    <source>
        <dbReference type="EMBL" id="ATB38658.1"/>
    </source>
</evidence>
<dbReference type="InterPro" id="IPR029030">
    <property type="entry name" value="Caspase-like_dom_sf"/>
</dbReference>
<dbReference type="KEGG" id="cfus:CYFUS_004093"/>
<name>A0A250J556_9BACT</name>
<dbReference type="AlphaFoldDB" id="A0A250J556"/>
<dbReference type="Proteomes" id="UP000217257">
    <property type="component" value="Chromosome"/>
</dbReference>